<dbReference type="EMBL" id="JAKWFO010000005">
    <property type="protein sequence ID" value="KAI9636234.1"/>
    <property type="molecule type" value="Genomic_DNA"/>
</dbReference>
<dbReference type="InterPro" id="IPR013320">
    <property type="entry name" value="ConA-like_dom_sf"/>
</dbReference>
<dbReference type="GO" id="GO:0005975">
    <property type="term" value="P:carbohydrate metabolic process"/>
    <property type="evidence" value="ECO:0007669"/>
    <property type="project" value="InterPro"/>
</dbReference>
<dbReference type="AlphaFoldDB" id="A0AA38HC50"/>
<dbReference type="RefSeq" id="XP_052946011.1">
    <property type="nucleotide sequence ID" value="XM_053093157.1"/>
</dbReference>
<dbReference type="CDD" id="cd00413">
    <property type="entry name" value="Glyco_hydrolase_16"/>
    <property type="match status" value="1"/>
</dbReference>
<evidence type="ECO:0000259" key="3">
    <source>
        <dbReference type="PROSITE" id="PS51762"/>
    </source>
</evidence>
<sequence>MWSIASCLALCVLAGLASGLDGENGMKYGAAPRPYTAARGTLSTAASIVTHFGSPAIDCACGYVLSAHSDAYFPLLKEITFASMPDIPGSEFDALGLEVGRWSIGCNYEGTRSVGSVDNVYVKNAVLELRVPGGQSVGGSISAAEVLLKDTITGGVFTMEAKLGGNKGTCQSILTFHTNDGSGNSDEQDIEIIGSKGADDGMPPVIELTNWNPAGKDNSHQSNPFPANPIDSFHNYTIAWLPNATTYQFDGQQLKAPAMYRSVNPSRLIMNNWSNGSPGFTLGPPAADNLMQGDQLTQLSQIGPILLPKPSGTRTPSGVLDPVSL</sequence>
<feature type="signal peptide" evidence="2">
    <location>
        <begin position="1"/>
        <end position="19"/>
    </location>
</feature>
<feature type="domain" description="GH16" evidence="3">
    <location>
        <begin position="82"/>
        <end position="304"/>
    </location>
</feature>
<dbReference type="PROSITE" id="PS51762">
    <property type="entry name" value="GH16_2"/>
    <property type="match status" value="1"/>
</dbReference>
<organism evidence="4 5">
    <name type="scientific">Dioszegia hungarica</name>
    <dbReference type="NCBI Taxonomy" id="4972"/>
    <lineage>
        <taxon>Eukaryota</taxon>
        <taxon>Fungi</taxon>
        <taxon>Dikarya</taxon>
        <taxon>Basidiomycota</taxon>
        <taxon>Agaricomycotina</taxon>
        <taxon>Tremellomycetes</taxon>
        <taxon>Tremellales</taxon>
        <taxon>Bulleribasidiaceae</taxon>
        <taxon>Dioszegia</taxon>
    </lineage>
</organism>
<evidence type="ECO:0000313" key="4">
    <source>
        <dbReference type="EMBL" id="KAI9636234.1"/>
    </source>
</evidence>
<dbReference type="SUPFAM" id="SSF49899">
    <property type="entry name" value="Concanavalin A-like lectins/glucanases"/>
    <property type="match status" value="1"/>
</dbReference>
<protein>
    <submittedName>
        <fullName evidence="4">Concanavalin A-like lectin/glucanase domain-containing protein</fullName>
    </submittedName>
</protein>
<keyword evidence="5" id="KW-1185">Reference proteome</keyword>
<dbReference type="PANTHER" id="PTHR38121:SF4">
    <property type="entry name" value="GH16 DOMAIN-CONTAINING PROTEIN-RELATED"/>
    <property type="match status" value="1"/>
</dbReference>
<keyword evidence="2" id="KW-0732">Signal</keyword>
<dbReference type="GeneID" id="77732362"/>
<reference evidence="4" key="1">
    <citation type="journal article" date="2022" name="G3 (Bethesda)">
        <title>High quality genome of the basidiomycete yeast Dioszegia hungarica PDD-24b-2 isolated from cloud water.</title>
        <authorList>
            <person name="Jarrige D."/>
            <person name="Haridas S."/>
            <person name="Bleykasten-Grosshans C."/>
            <person name="Joly M."/>
            <person name="Nadalig T."/>
            <person name="Sancelme M."/>
            <person name="Vuilleumier S."/>
            <person name="Grigoriev I.V."/>
            <person name="Amato P."/>
            <person name="Bringel F."/>
        </authorList>
    </citation>
    <scope>NUCLEOTIDE SEQUENCE</scope>
    <source>
        <strain evidence="4">PDD-24b-2</strain>
    </source>
</reference>
<comment type="caution">
    <text evidence="4">The sequence shown here is derived from an EMBL/GenBank/DDBJ whole genome shotgun (WGS) entry which is preliminary data.</text>
</comment>
<gene>
    <name evidence="4" type="ORF">MKK02DRAFT_44938</name>
</gene>
<accession>A0AA38HC50</accession>
<proteinExistence type="predicted"/>
<dbReference type="Proteomes" id="UP001164286">
    <property type="component" value="Unassembled WGS sequence"/>
</dbReference>
<dbReference type="PANTHER" id="PTHR38121">
    <property type="entry name" value="GH16 DOMAIN-CONTAINING PROTEIN"/>
    <property type="match status" value="1"/>
</dbReference>
<dbReference type="InterPro" id="IPR000757">
    <property type="entry name" value="Beta-glucanase-like"/>
</dbReference>
<evidence type="ECO:0000256" key="2">
    <source>
        <dbReference type="SAM" id="SignalP"/>
    </source>
</evidence>
<feature type="region of interest" description="Disordered" evidence="1">
    <location>
        <begin position="306"/>
        <end position="325"/>
    </location>
</feature>
<evidence type="ECO:0000256" key="1">
    <source>
        <dbReference type="SAM" id="MobiDB-lite"/>
    </source>
</evidence>
<evidence type="ECO:0000313" key="5">
    <source>
        <dbReference type="Proteomes" id="UP001164286"/>
    </source>
</evidence>
<dbReference type="Gene3D" id="2.60.120.200">
    <property type="match status" value="1"/>
</dbReference>
<name>A0AA38HC50_9TREE</name>
<dbReference type="Pfam" id="PF00722">
    <property type="entry name" value="Glyco_hydro_16"/>
    <property type="match status" value="1"/>
</dbReference>
<dbReference type="GO" id="GO:0004553">
    <property type="term" value="F:hydrolase activity, hydrolyzing O-glycosyl compounds"/>
    <property type="evidence" value="ECO:0007669"/>
    <property type="project" value="InterPro"/>
</dbReference>
<feature type="chain" id="PRO_5041273673" evidence="2">
    <location>
        <begin position="20"/>
        <end position="325"/>
    </location>
</feature>